<dbReference type="AlphaFoldDB" id="A0A419S1V9"/>
<name>A0A419S1V9_9SPHI</name>
<dbReference type="GO" id="GO:0015666">
    <property type="term" value="F:restriction endodeoxyribonuclease activity"/>
    <property type="evidence" value="ECO:0007669"/>
    <property type="project" value="TreeGrafter"/>
</dbReference>
<accession>A0A419S1V9</accession>
<dbReference type="InterPro" id="IPR007759">
    <property type="entry name" value="Asxl_HARE-HTH"/>
</dbReference>
<dbReference type="PROSITE" id="PS51913">
    <property type="entry name" value="HTH_HARE"/>
    <property type="match status" value="1"/>
</dbReference>
<keyword evidence="4" id="KW-1185">Reference proteome</keyword>
<dbReference type="InterPro" id="IPR052906">
    <property type="entry name" value="Type_IV_Methyl-Rstrct_Enzyme"/>
</dbReference>
<feature type="domain" description="HTH HARE-type" evidence="2">
    <location>
        <begin position="4"/>
        <end position="82"/>
    </location>
</feature>
<dbReference type="Pfam" id="PF04471">
    <property type="entry name" value="Mrr_cat"/>
    <property type="match status" value="1"/>
</dbReference>
<dbReference type="PANTHER" id="PTHR30015">
    <property type="entry name" value="MRR RESTRICTION SYSTEM PROTEIN"/>
    <property type="match status" value="1"/>
</dbReference>
<dbReference type="Proteomes" id="UP000283433">
    <property type="component" value="Unassembled WGS sequence"/>
</dbReference>
<dbReference type="Gene3D" id="3.40.1350.10">
    <property type="match status" value="1"/>
</dbReference>
<dbReference type="InterPro" id="IPR007560">
    <property type="entry name" value="Restrct_endonuc_IV_Mrr"/>
</dbReference>
<dbReference type="InterPro" id="IPR011335">
    <property type="entry name" value="Restrct_endonuc-II-like"/>
</dbReference>
<protein>
    <recommendedName>
        <fullName evidence="2">HTH HARE-type domain-containing protein</fullName>
    </recommendedName>
</protein>
<dbReference type="GO" id="GO:0003677">
    <property type="term" value="F:DNA binding"/>
    <property type="evidence" value="ECO:0007669"/>
    <property type="project" value="InterPro"/>
</dbReference>
<dbReference type="GO" id="GO:0006355">
    <property type="term" value="P:regulation of DNA-templated transcription"/>
    <property type="evidence" value="ECO:0007669"/>
    <property type="project" value="InterPro"/>
</dbReference>
<gene>
    <name evidence="3" type="ORF">BCY91_12605</name>
</gene>
<evidence type="ECO:0000313" key="4">
    <source>
        <dbReference type="Proteomes" id="UP000283433"/>
    </source>
</evidence>
<dbReference type="GO" id="GO:0009307">
    <property type="term" value="P:DNA restriction-modification system"/>
    <property type="evidence" value="ECO:0007669"/>
    <property type="project" value="InterPro"/>
</dbReference>
<evidence type="ECO:0000259" key="2">
    <source>
        <dbReference type="PROSITE" id="PS51913"/>
    </source>
</evidence>
<dbReference type="PANTHER" id="PTHR30015:SF7">
    <property type="entry name" value="TYPE IV METHYL-DIRECTED RESTRICTION ENZYME ECOKMRR"/>
    <property type="match status" value="1"/>
</dbReference>
<dbReference type="InterPro" id="IPR011856">
    <property type="entry name" value="tRNA_endonuc-like_dom_sf"/>
</dbReference>
<evidence type="ECO:0000256" key="1">
    <source>
        <dbReference type="ARBA" id="ARBA00023163"/>
    </source>
</evidence>
<dbReference type="OrthoDB" id="9803736at2"/>
<comment type="caution">
    <text evidence="3">The sequence shown here is derived from an EMBL/GenBank/DDBJ whole genome shotgun (WGS) entry which is preliminary data.</text>
</comment>
<dbReference type="EMBL" id="MBTA01000030">
    <property type="protein sequence ID" value="RKD12479.1"/>
    <property type="molecule type" value="Genomic_DNA"/>
</dbReference>
<organism evidence="3 4">
    <name type="scientific">Pelobium manganitolerans</name>
    <dbReference type="NCBI Taxonomy" id="1842495"/>
    <lineage>
        <taxon>Bacteria</taxon>
        <taxon>Pseudomonadati</taxon>
        <taxon>Bacteroidota</taxon>
        <taxon>Sphingobacteriia</taxon>
        <taxon>Sphingobacteriales</taxon>
        <taxon>Sphingobacteriaceae</taxon>
        <taxon>Pelobium</taxon>
    </lineage>
</organism>
<dbReference type="SUPFAM" id="SSF52980">
    <property type="entry name" value="Restriction endonuclease-like"/>
    <property type="match status" value="1"/>
</dbReference>
<dbReference type="RefSeq" id="WP_120183305.1">
    <property type="nucleotide sequence ID" value="NZ_MBTA01000030.1"/>
</dbReference>
<evidence type="ECO:0000313" key="3">
    <source>
        <dbReference type="EMBL" id="RKD12479.1"/>
    </source>
</evidence>
<proteinExistence type="predicted"/>
<reference evidence="3 4" key="1">
    <citation type="submission" date="2016-07" db="EMBL/GenBank/DDBJ databases">
        <title>Genome of Pelobium manganitolerans.</title>
        <authorList>
            <person name="Wu S."/>
            <person name="Wang G."/>
        </authorList>
    </citation>
    <scope>NUCLEOTIDE SEQUENCE [LARGE SCALE GENOMIC DNA]</scope>
    <source>
        <strain evidence="3 4">YS-25</strain>
    </source>
</reference>
<sequence>MSKNTINNAIKEAFRRENKPLRVKEVFWRIKEDNLYDFNTQTPEHVVRTALRRHTESLDFASSSPNKLYVTLNDGTYWLKGKQLDHSFISKSQIEEKNQQLKNSLDDLLGLQQQHIKAFKIALLDRLKRLEPRSFELFCKKLLKAYGFSNTEITRVSRDGGIDGYGELKIGLSHLNVAFQCKRWNTSTIGRKEIDMFRGASQGSYQQAIFFTTSTFTKEARAADNKTGAIPIALFDGDGIVNMMIEKKFGVEVQEINTYVDALDQVLEK</sequence>
<keyword evidence="1" id="KW-0804">Transcription</keyword>